<reference evidence="8 9" key="1">
    <citation type="journal article" date="2017" name="Nat. Ecol. Evol.">
        <title>Scallop genome provides insights into evolution of bilaterian karyotype and development.</title>
        <authorList>
            <person name="Wang S."/>
            <person name="Zhang J."/>
            <person name="Jiao W."/>
            <person name="Li J."/>
            <person name="Xun X."/>
            <person name="Sun Y."/>
            <person name="Guo X."/>
            <person name="Huan P."/>
            <person name="Dong B."/>
            <person name="Zhang L."/>
            <person name="Hu X."/>
            <person name="Sun X."/>
            <person name="Wang J."/>
            <person name="Zhao C."/>
            <person name="Wang Y."/>
            <person name="Wang D."/>
            <person name="Huang X."/>
            <person name="Wang R."/>
            <person name="Lv J."/>
            <person name="Li Y."/>
            <person name="Zhang Z."/>
            <person name="Liu B."/>
            <person name="Lu W."/>
            <person name="Hui Y."/>
            <person name="Liang J."/>
            <person name="Zhou Z."/>
            <person name="Hou R."/>
            <person name="Li X."/>
            <person name="Liu Y."/>
            <person name="Li H."/>
            <person name="Ning X."/>
            <person name="Lin Y."/>
            <person name="Zhao L."/>
            <person name="Xing Q."/>
            <person name="Dou J."/>
            <person name="Li Y."/>
            <person name="Mao J."/>
            <person name="Guo H."/>
            <person name="Dou H."/>
            <person name="Li T."/>
            <person name="Mu C."/>
            <person name="Jiang W."/>
            <person name="Fu Q."/>
            <person name="Fu X."/>
            <person name="Miao Y."/>
            <person name="Liu J."/>
            <person name="Yu Q."/>
            <person name="Li R."/>
            <person name="Liao H."/>
            <person name="Li X."/>
            <person name="Kong Y."/>
            <person name="Jiang Z."/>
            <person name="Chourrout D."/>
            <person name="Li R."/>
            <person name="Bao Z."/>
        </authorList>
    </citation>
    <scope>NUCLEOTIDE SEQUENCE [LARGE SCALE GENOMIC DNA]</scope>
    <source>
        <strain evidence="8 9">PY_sf001</strain>
    </source>
</reference>
<accession>A0A210PHF8</accession>
<dbReference type="GO" id="GO:0005509">
    <property type="term" value="F:calcium ion binding"/>
    <property type="evidence" value="ECO:0007669"/>
    <property type="project" value="InterPro"/>
</dbReference>
<feature type="domain" description="EGF-like" evidence="6">
    <location>
        <begin position="148"/>
        <end position="184"/>
    </location>
</feature>
<dbReference type="FunFam" id="2.10.25.10:FF:000095">
    <property type="entry name" value="Notch, isoform B"/>
    <property type="match status" value="1"/>
</dbReference>
<keyword evidence="8" id="KW-0176">Collagen</keyword>
<dbReference type="PROSITE" id="PS50026">
    <property type="entry name" value="EGF_3"/>
    <property type="match status" value="2"/>
</dbReference>
<proteinExistence type="predicted"/>
<dbReference type="EMBL" id="NEDP02076696">
    <property type="protein sequence ID" value="OWF35921.1"/>
    <property type="molecule type" value="Genomic_DNA"/>
</dbReference>
<keyword evidence="1 4" id="KW-0245">EGF-like domain</keyword>
<dbReference type="InterPro" id="IPR000742">
    <property type="entry name" value="EGF"/>
</dbReference>
<dbReference type="Proteomes" id="UP000242188">
    <property type="component" value="Unassembled WGS sequence"/>
</dbReference>
<evidence type="ECO:0000313" key="9">
    <source>
        <dbReference type="Proteomes" id="UP000242188"/>
    </source>
</evidence>
<dbReference type="CDD" id="cd01450">
    <property type="entry name" value="vWFA_subfamily_ECM"/>
    <property type="match status" value="1"/>
</dbReference>
<feature type="disulfide bond" evidence="4">
    <location>
        <begin position="174"/>
        <end position="183"/>
    </location>
</feature>
<evidence type="ECO:0000259" key="7">
    <source>
        <dbReference type="PROSITE" id="PS50234"/>
    </source>
</evidence>
<keyword evidence="9" id="KW-1185">Reference proteome</keyword>
<dbReference type="SMART" id="SM00181">
    <property type="entry name" value="EGF"/>
    <property type="match status" value="2"/>
</dbReference>
<sequence>MSTMTEVVILAYIVVCLLPESATHAGHEEVSHPFLSRSMAMSFIPKAHWIHRRTASSCQNDEGYCEKNKMECMTYVESNREHFCKPDPCSSGSTCYLSTPCPAHFTQGCTENACLGLPCEHGATCSRQPGSNFTCLCTSGFYGDTCEYVDACHSVPCVNGGTCDRDANSFNCACTNRYQGTTCEIDCRPGPADILFIIDASLSTEKHFNDSKATVTAIINKLPIGADDFQIAVMKYSFDATMEFSFSTYTDKADLVSAIDNISPIMGPSYLDKALDKAKEVFGISSSFGARAQVFQYLIIVSDGLSTLRTEAVKDAQTLKNRGIKVLTVGNGEQVDQTELLQLATASQYVFSGGKEDDTTNVILIETVNTSCTDCLLNTMTDMVFVVDISKHQTVLQQTLDALKDLIYKALDYNPNTQVGMVTFDLTATLKFNLNQYTDRDKILLNSQIGLATTNQKSNITAALTFVRENGFNSNRPNSRKMLVVFSNKGWTDVDGILRERQALNMDNVLVVFVSVGRSADLVTVYTVAERVSDVYFIEQDADLVRFNALVAQTTHVECPFDIFDIRK</sequence>
<gene>
    <name evidence="8" type="ORF">KP79_PYT16562</name>
</gene>
<keyword evidence="3 4" id="KW-1015">Disulfide bond</keyword>
<evidence type="ECO:0000256" key="3">
    <source>
        <dbReference type="ARBA" id="ARBA00023157"/>
    </source>
</evidence>
<evidence type="ECO:0000259" key="6">
    <source>
        <dbReference type="PROSITE" id="PS50026"/>
    </source>
</evidence>
<dbReference type="InterPro" id="IPR036465">
    <property type="entry name" value="vWFA_dom_sf"/>
</dbReference>
<dbReference type="SUPFAM" id="SSF53300">
    <property type="entry name" value="vWA-like"/>
    <property type="match status" value="2"/>
</dbReference>
<feature type="chain" id="PRO_5012306985" evidence="5">
    <location>
        <begin position="26"/>
        <end position="568"/>
    </location>
</feature>
<dbReference type="PROSITE" id="PS01186">
    <property type="entry name" value="EGF_2"/>
    <property type="match status" value="1"/>
</dbReference>
<keyword evidence="2" id="KW-0677">Repeat</keyword>
<dbReference type="AlphaFoldDB" id="A0A210PHF8"/>
<comment type="caution">
    <text evidence="8">The sequence shown here is derived from an EMBL/GenBank/DDBJ whole genome shotgun (WGS) entry which is preliminary data.</text>
</comment>
<dbReference type="InterPro" id="IPR002035">
    <property type="entry name" value="VWF_A"/>
</dbReference>
<dbReference type="CDD" id="cd00054">
    <property type="entry name" value="EGF_CA"/>
    <property type="match status" value="2"/>
</dbReference>
<comment type="caution">
    <text evidence="4">Lacks conserved residue(s) required for the propagation of feature annotation.</text>
</comment>
<evidence type="ECO:0000256" key="1">
    <source>
        <dbReference type="ARBA" id="ARBA00022536"/>
    </source>
</evidence>
<organism evidence="8 9">
    <name type="scientific">Mizuhopecten yessoensis</name>
    <name type="common">Japanese scallop</name>
    <name type="synonym">Patinopecten yessoensis</name>
    <dbReference type="NCBI Taxonomy" id="6573"/>
    <lineage>
        <taxon>Eukaryota</taxon>
        <taxon>Metazoa</taxon>
        <taxon>Spiralia</taxon>
        <taxon>Lophotrochozoa</taxon>
        <taxon>Mollusca</taxon>
        <taxon>Bivalvia</taxon>
        <taxon>Autobranchia</taxon>
        <taxon>Pteriomorphia</taxon>
        <taxon>Pectinida</taxon>
        <taxon>Pectinoidea</taxon>
        <taxon>Pectinidae</taxon>
        <taxon>Mizuhopecten</taxon>
    </lineage>
</organism>
<evidence type="ECO:0000256" key="2">
    <source>
        <dbReference type="ARBA" id="ARBA00022737"/>
    </source>
</evidence>
<dbReference type="OrthoDB" id="6055007at2759"/>
<dbReference type="PANTHER" id="PTHR24020:SF84">
    <property type="entry name" value="VWFA DOMAIN-CONTAINING PROTEIN"/>
    <property type="match status" value="1"/>
</dbReference>
<dbReference type="SUPFAM" id="SSF57196">
    <property type="entry name" value="EGF/Laminin"/>
    <property type="match status" value="2"/>
</dbReference>
<dbReference type="Pfam" id="PF00092">
    <property type="entry name" value="VWA"/>
    <property type="match status" value="2"/>
</dbReference>
<dbReference type="Gene3D" id="2.10.25.10">
    <property type="entry name" value="Laminin"/>
    <property type="match status" value="2"/>
</dbReference>
<dbReference type="Gene3D" id="3.40.50.410">
    <property type="entry name" value="von Willebrand factor, type A domain"/>
    <property type="match status" value="2"/>
</dbReference>
<feature type="domain" description="VWFA" evidence="7">
    <location>
        <begin position="193"/>
        <end position="368"/>
    </location>
</feature>
<dbReference type="PROSITE" id="PS00022">
    <property type="entry name" value="EGF_1"/>
    <property type="match status" value="2"/>
</dbReference>
<feature type="domain" description="EGF-like" evidence="6">
    <location>
        <begin position="110"/>
        <end position="147"/>
    </location>
</feature>
<evidence type="ECO:0000313" key="8">
    <source>
        <dbReference type="EMBL" id="OWF35921.1"/>
    </source>
</evidence>
<dbReference type="InterPro" id="IPR050525">
    <property type="entry name" value="ECM_Assembly_Org"/>
</dbReference>
<dbReference type="PROSITE" id="PS50234">
    <property type="entry name" value="VWFA"/>
    <property type="match status" value="2"/>
</dbReference>
<keyword evidence="5" id="KW-0732">Signal</keyword>
<dbReference type="GO" id="GO:0005581">
    <property type="term" value="C:collagen trimer"/>
    <property type="evidence" value="ECO:0007669"/>
    <property type="project" value="UniProtKB-KW"/>
</dbReference>
<dbReference type="SMART" id="SM00179">
    <property type="entry name" value="EGF_CA"/>
    <property type="match status" value="2"/>
</dbReference>
<dbReference type="InterPro" id="IPR001881">
    <property type="entry name" value="EGF-like_Ca-bd_dom"/>
</dbReference>
<name>A0A210PHF8_MIZYE</name>
<dbReference type="CDD" id="cd00198">
    <property type="entry name" value="vWFA"/>
    <property type="match status" value="1"/>
</dbReference>
<feature type="domain" description="VWFA" evidence="7">
    <location>
        <begin position="382"/>
        <end position="554"/>
    </location>
</feature>
<dbReference type="PANTHER" id="PTHR24020">
    <property type="entry name" value="COLLAGEN ALPHA"/>
    <property type="match status" value="1"/>
</dbReference>
<feature type="signal peptide" evidence="5">
    <location>
        <begin position="1"/>
        <end position="25"/>
    </location>
</feature>
<dbReference type="SMART" id="SM00327">
    <property type="entry name" value="VWA"/>
    <property type="match status" value="2"/>
</dbReference>
<feature type="disulfide bond" evidence="4">
    <location>
        <begin position="137"/>
        <end position="146"/>
    </location>
</feature>
<evidence type="ECO:0000256" key="5">
    <source>
        <dbReference type="SAM" id="SignalP"/>
    </source>
</evidence>
<evidence type="ECO:0000256" key="4">
    <source>
        <dbReference type="PROSITE-ProRule" id="PRU00076"/>
    </source>
</evidence>
<protein>
    <submittedName>
        <fullName evidence="8">Collagen alpha-5(VI) chain</fullName>
    </submittedName>
</protein>